<keyword evidence="1" id="KW-1133">Transmembrane helix</keyword>
<evidence type="ECO:0000313" key="3">
    <source>
        <dbReference type="Proteomes" id="UP000092665"/>
    </source>
</evidence>
<sequence length="176" mass="20723">MLTVFSGPRRFLDNSHFLYYNRIVTVPRRKKRRSFPLLRQQPPLRWIDAGLRGQIVISGVLFFTFRNTQYAHATLFITLLVLLCFNLLAVNFIWQDWKFRQFSQVINRTINTNCRYLDAILVQYYQGKDNGLNYRITRRDAHNSDAELASVISNMSAEPKSDQTVQERAILLLCPY</sequence>
<evidence type="ECO:0000313" key="2">
    <source>
        <dbReference type="EMBL" id="OCA54177.1"/>
    </source>
</evidence>
<keyword evidence="3" id="KW-1185">Reference proteome</keyword>
<feature type="transmembrane region" description="Helical" evidence="1">
    <location>
        <begin position="71"/>
        <end position="94"/>
    </location>
</feature>
<protein>
    <submittedName>
        <fullName evidence="2">Inner membrane protein YccS</fullName>
    </submittedName>
</protein>
<keyword evidence="1" id="KW-0472">Membrane</keyword>
<proteinExistence type="predicted"/>
<dbReference type="PATRIC" id="fig|29488.15.peg.2891"/>
<gene>
    <name evidence="2" type="primary">yccS_1</name>
    <name evidence="2" type="ORF">Phpb_02621</name>
</gene>
<dbReference type="AlphaFoldDB" id="A0A1B8YGK9"/>
<organism evidence="2 3">
    <name type="scientific">Photorhabdus namnaonensis</name>
    <dbReference type="NCBI Taxonomy" id="1851568"/>
    <lineage>
        <taxon>Bacteria</taxon>
        <taxon>Pseudomonadati</taxon>
        <taxon>Pseudomonadota</taxon>
        <taxon>Gammaproteobacteria</taxon>
        <taxon>Enterobacterales</taxon>
        <taxon>Morganellaceae</taxon>
        <taxon>Photorhabdus</taxon>
    </lineage>
</organism>
<name>A0A1B8YGK9_9GAMM</name>
<reference evidence="3" key="1">
    <citation type="submission" date="2015-11" db="EMBL/GenBank/DDBJ databases">
        <authorList>
            <person name="Tobias N.J."/>
            <person name="Mishra B."/>
            <person name="Gupta D.K."/>
            <person name="Thines M."/>
            <person name="Stinear T.P."/>
            <person name="Bode H.B."/>
        </authorList>
    </citation>
    <scope>NUCLEOTIDE SEQUENCE [LARGE SCALE GENOMIC DNA]</scope>
    <source>
        <strain evidence="3">PB45.5</strain>
    </source>
</reference>
<evidence type="ECO:0000256" key="1">
    <source>
        <dbReference type="SAM" id="Phobius"/>
    </source>
</evidence>
<dbReference type="EMBL" id="LOIC01000072">
    <property type="protein sequence ID" value="OCA54177.1"/>
    <property type="molecule type" value="Genomic_DNA"/>
</dbReference>
<accession>A0A1B8YGK9</accession>
<comment type="caution">
    <text evidence="2">The sequence shown here is derived from an EMBL/GenBank/DDBJ whole genome shotgun (WGS) entry which is preliminary data.</text>
</comment>
<dbReference type="Proteomes" id="UP000092665">
    <property type="component" value="Unassembled WGS sequence"/>
</dbReference>
<keyword evidence="1" id="KW-0812">Transmembrane</keyword>